<protein>
    <submittedName>
        <fullName evidence="1">Uncharacterized protein</fullName>
    </submittedName>
</protein>
<comment type="caution">
    <text evidence="1">The sequence shown here is derived from an EMBL/GenBank/DDBJ whole genome shotgun (WGS) entry which is preliminary data.</text>
</comment>
<dbReference type="EMBL" id="LVZM01021968">
    <property type="protein sequence ID" value="OUC41036.1"/>
    <property type="molecule type" value="Genomic_DNA"/>
</dbReference>
<feature type="non-terminal residue" evidence="1">
    <location>
        <position position="1"/>
    </location>
</feature>
<reference evidence="1 2" key="1">
    <citation type="submission" date="2015-04" db="EMBL/GenBank/DDBJ databases">
        <title>Draft genome of the roundworm Trichinella nativa.</title>
        <authorList>
            <person name="Mitreva M."/>
        </authorList>
    </citation>
    <scope>NUCLEOTIDE SEQUENCE [LARGE SCALE GENOMIC DNA]</scope>
    <source>
        <strain evidence="1 2">ISS45</strain>
    </source>
</reference>
<organism evidence="1 2">
    <name type="scientific">Trichinella nativa</name>
    <dbReference type="NCBI Taxonomy" id="6335"/>
    <lineage>
        <taxon>Eukaryota</taxon>
        <taxon>Metazoa</taxon>
        <taxon>Ecdysozoa</taxon>
        <taxon>Nematoda</taxon>
        <taxon>Enoplea</taxon>
        <taxon>Dorylaimia</taxon>
        <taxon>Trichinellida</taxon>
        <taxon>Trichinellidae</taxon>
        <taxon>Trichinella</taxon>
    </lineage>
</organism>
<dbReference type="Proteomes" id="UP000243006">
    <property type="component" value="Unassembled WGS sequence"/>
</dbReference>
<evidence type="ECO:0000313" key="2">
    <source>
        <dbReference type="Proteomes" id="UP000243006"/>
    </source>
</evidence>
<evidence type="ECO:0000313" key="1">
    <source>
        <dbReference type="EMBL" id="OUC41036.1"/>
    </source>
</evidence>
<proteinExistence type="predicted"/>
<accession>A0A1Y3EB01</accession>
<dbReference type="AlphaFoldDB" id="A0A1Y3EB01"/>
<sequence length="88" mass="10212">ETSVKILAEQKPKIICQNAALTNAEIRLKMAPIWPAEHFAKIVVSEQCFHEKKKKEKKQVAIKLFVYVDHMYTFLRSSIGPFLNIFVH</sequence>
<gene>
    <name evidence="1" type="ORF">D917_03669</name>
</gene>
<feature type="non-terminal residue" evidence="1">
    <location>
        <position position="88"/>
    </location>
</feature>
<name>A0A1Y3EB01_9BILA</name>